<dbReference type="PANTHER" id="PTHR47094:SF1">
    <property type="entry name" value="RING-TYPE E3 UBIQUITIN TRANSFERASE"/>
    <property type="match status" value="1"/>
</dbReference>
<dbReference type="SMART" id="SM00184">
    <property type="entry name" value="RING"/>
    <property type="match status" value="1"/>
</dbReference>
<dbReference type="GO" id="GO:0032183">
    <property type="term" value="F:SUMO binding"/>
    <property type="evidence" value="ECO:0007669"/>
    <property type="project" value="TreeGrafter"/>
</dbReference>
<proteinExistence type="predicted"/>
<evidence type="ECO:0000256" key="4">
    <source>
        <dbReference type="PROSITE-ProRule" id="PRU00175"/>
    </source>
</evidence>
<evidence type="ECO:0000256" key="3">
    <source>
        <dbReference type="ARBA" id="ARBA00022833"/>
    </source>
</evidence>
<protein>
    <recommendedName>
        <fullName evidence="6">RING-type domain-containing protein</fullName>
    </recommendedName>
</protein>
<evidence type="ECO:0000256" key="1">
    <source>
        <dbReference type="ARBA" id="ARBA00022723"/>
    </source>
</evidence>
<feature type="domain" description="RING-type" evidence="6">
    <location>
        <begin position="151"/>
        <end position="189"/>
    </location>
</feature>
<dbReference type="GO" id="GO:0008270">
    <property type="term" value="F:zinc ion binding"/>
    <property type="evidence" value="ECO:0007669"/>
    <property type="project" value="UniProtKB-KW"/>
</dbReference>
<dbReference type="PROSITE" id="PS00518">
    <property type="entry name" value="ZF_RING_1"/>
    <property type="match status" value="1"/>
</dbReference>
<dbReference type="Gene3D" id="3.30.40.10">
    <property type="entry name" value="Zinc/RING finger domain, C3HC4 (zinc finger)"/>
    <property type="match status" value="1"/>
</dbReference>
<feature type="region of interest" description="Disordered" evidence="5">
    <location>
        <begin position="76"/>
        <end position="104"/>
    </location>
</feature>
<keyword evidence="2 4" id="KW-0863">Zinc-finger</keyword>
<keyword evidence="8" id="KW-1185">Reference proteome</keyword>
<dbReference type="Pfam" id="PF13923">
    <property type="entry name" value="zf-C3HC4_2"/>
    <property type="match status" value="1"/>
</dbReference>
<evidence type="ECO:0000313" key="8">
    <source>
        <dbReference type="Proteomes" id="UP001457282"/>
    </source>
</evidence>
<name>A0AAW1Y978_RUBAR</name>
<feature type="region of interest" description="Disordered" evidence="5">
    <location>
        <begin position="124"/>
        <end position="145"/>
    </location>
</feature>
<dbReference type="GO" id="GO:0006511">
    <property type="term" value="P:ubiquitin-dependent protein catabolic process"/>
    <property type="evidence" value="ECO:0007669"/>
    <property type="project" value="TreeGrafter"/>
</dbReference>
<dbReference type="GO" id="GO:0140082">
    <property type="term" value="F:SUMO-ubiquitin ligase activity"/>
    <property type="evidence" value="ECO:0007669"/>
    <property type="project" value="TreeGrafter"/>
</dbReference>
<dbReference type="PANTHER" id="PTHR47094">
    <property type="entry name" value="ELFLESS, ISOFORM B"/>
    <property type="match status" value="1"/>
</dbReference>
<evidence type="ECO:0000259" key="6">
    <source>
        <dbReference type="PROSITE" id="PS50089"/>
    </source>
</evidence>
<evidence type="ECO:0000256" key="2">
    <source>
        <dbReference type="ARBA" id="ARBA00022771"/>
    </source>
</evidence>
<dbReference type="InterPro" id="IPR049627">
    <property type="entry name" value="SLX8"/>
</dbReference>
<dbReference type="InterPro" id="IPR013083">
    <property type="entry name" value="Znf_RING/FYVE/PHD"/>
</dbReference>
<evidence type="ECO:0000313" key="7">
    <source>
        <dbReference type="EMBL" id="KAK9944774.1"/>
    </source>
</evidence>
<dbReference type="InterPro" id="IPR001841">
    <property type="entry name" value="Znf_RING"/>
</dbReference>
<dbReference type="AlphaFoldDB" id="A0AAW1Y978"/>
<sequence>MSTRVLRGPSARGGLRRRKNELDLNSAPPGENRNQEGTSTQVLPQVELPSQPPLVIDLEAIDDDVVISSPRAIAEAENNSRRNRRRPIVDLESDRTRATRHKRRRVEPNQTIINCELYINLDSNSNSNSRNERATQPPLAPPPPKEPTFTCPICMAPLVEEMSTKCGHIFCKKCIKAAITAQGKCPTCRRKVTAKELIRVFLPTSS</sequence>
<comment type="caution">
    <text evidence="7">The sequence shown here is derived from an EMBL/GenBank/DDBJ whole genome shotgun (WGS) entry which is preliminary data.</text>
</comment>
<dbReference type="SUPFAM" id="SSF57850">
    <property type="entry name" value="RING/U-box"/>
    <property type="match status" value="1"/>
</dbReference>
<dbReference type="EMBL" id="JBEDUW010000002">
    <property type="protein sequence ID" value="KAK9944774.1"/>
    <property type="molecule type" value="Genomic_DNA"/>
</dbReference>
<dbReference type="InterPro" id="IPR017907">
    <property type="entry name" value="Znf_RING_CS"/>
</dbReference>
<dbReference type="PROSITE" id="PS50089">
    <property type="entry name" value="ZF_RING_2"/>
    <property type="match status" value="1"/>
</dbReference>
<keyword evidence="3" id="KW-0862">Zinc</keyword>
<reference evidence="7 8" key="1">
    <citation type="journal article" date="2023" name="G3 (Bethesda)">
        <title>A chromosome-length genome assembly and annotation of blackberry (Rubus argutus, cv. 'Hillquist').</title>
        <authorList>
            <person name="Bruna T."/>
            <person name="Aryal R."/>
            <person name="Dudchenko O."/>
            <person name="Sargent D.J."/>
            <person name="Mead D."/>
            <person name="Buti M."/>
            <person name="Cavallini A."/>
            <person name="Hytonen T."/>
            <person name="Andres J."/>
            <person name="Pham M."/>
            <person name="Weisz D."/>
            <person name="Mascagni F."/>
            <person name="Usai G."/>
            <person name="Natali L."/>
            <person name="Bassil N."/>
            <person name="Fernandez G.E."/>
            <person name="Lomsadze A."/>
            <person name="Armour M."/>
            <person name="Olukolu B."/>
            <person name="Poorten T."/>
            <person name="Britton C."/>
            <person name="Davik J."/>
            <person name="Ashrafi H."/>
            <person name="Aiden E.L."/>
            <person name="Borodovsky M."/>
            <person name="Worthington M."/>
        </authorList>
    </citation>
    <scope>NUCLEOTIDE SEQUENCE [LARGE SCALE GENOMIC DNA]</scope>
    <source>
        <strain evidence="7">PI 553951</strain>
    </source>
</reference>
<accession>A0AAW1Y978</accession>
<dbReference type="GO" id="GO:0033768">
    <property type="term" value="C:SUMO-targeted ubiquitin ligase complex"/>
    <property type="evidence" value="ECO:0007669"/>
    <property type="project" value="TreeGrafter"/>
</dbReference>
<organism evidence="7 8">
    <name type="scientific">Rubus argutus</name>
    <name type="common">Southern blackberry</name>
    <dbReference type="NCBI Taxonomy" id="59490"/>
    <lineage>
        <taxon>Eukaryota</taxon>
        <taxon>Viridiplantae</taxon>
        <taxon>Streptophyta</taxon>
        <taxon>Embryophyta</taxon>
        <taxon>Tracheophyta</taxon>
        <taxon>Spermatophyta</taxon>
        <taxon>Magnoliopsida</taxon>
        <taxon>eudicotyledons</taxon>
        <taxon>Gunneridae</taxon>
        <taxon>Pentapetalae</taxon>
        <taxon>rosids</taxon>
        <taxon>fabids</taxon>
        <taxon>Rosales</taxon>
        <taxon>Rosaceae</taxon>
        <taxon>Rosoideae</taxon>
        <taxon>Rosoideae incertae sedis</taxon>
        <taxon>Rubus</taxon>
    </lineage>
</organism>
<feature type="compositionally biased region" description="Basic and acidic residues" evidence="5">
    <location>
        <begin position="87"/>
        <end position="97"/>
    </location>
</feature>
<dbReference type="Proteomes" id="UP001457282">
    <property type="component" value="Unassembled WGS sequence"/>
</dbReference>
<evidence type="ECO:0000256" key="5">
    <source>
        <dbReference type="SAM" id="MobiDB-lite"/>
    </source>
</evidence>
<gene>
    <name evidence="7" type="ORF">M0R45_010324</name>
</gene>
<keyword evidence="1" id="KW-0479">Metal-binding</keyword>
<dbReference type="GO" id="GO:0061630">
    <property type="term" value="F:ubiquitin protein ligase activity"/>
    <property type="evidence" value="ECO:0007669"/>
    <property type="project" value="InterPro"/>
</dbReference>
<feature type="region of interest" description="Disordered" evidence="5">
    <location>
        <begin position="1"/>
        <end position="47"/>
    </location>
</feature>